<protein>
    <submittedName>
        <fullName evidence="1">RteC domain-containing protein</fullName>
    </submittedName>
</protein>
<accession>A0ABW6I9L3</accession>
<gene>
    <name evidence="1" type="ORF">ACFX5F_14810</name>
</gene>
<reference evidence="1 2" key="1">
    <citation type="submission" date="2024-06" db="EMBL/GenBank/DDBJ databases">
        <title>Flavobacterium spp. isolated from glacier.</title>
        <authorList>
            <person name="Han D."/>
        </authorList>
    </citation>
    <scope>NUCLEOTIDE SEQUENCE [LARGE SCALE GENOMIC DNA]</scope>
    <source>
        <strain evidence="1 2">ZS1P70</strain>
    </source>
</reference>
<name>A0ABW6I9L3_9FLAO</name>
<evidence type="ECO:0000313" key="2">
    <source>
        <dbReference type="Proteomes" id="UP001600107"/>
    </source>
</evidence>
<dbReference type="Pfam" id="PF09357">
    <property type="entry name" value="RteC"/>
    <property type="match status" value="1"/>
</dbReference>
<dbReference type="Proteomes" id="UP001600107">
    <property type="component" value="Unassembled WGS sequence"/>
</dbReference>
<comment type="caution">
    <text evidence="1">The sequence shown here is derived from an EMBL/GenBank/DDBJ whole genome shotgun (WGS) entry which is preliminary data.</text>
</comment>
<dbReference type="InterPro" id="IPR018534">
    <property type="entry name" value="Tet_reg_excision_RteC"/>
</dbReference>
<dbReference type="EMBL" id="JBHZPY010000015">
    <property type="protein sequence ID" value="MFE3872495.1"/>
    <property type="molecule type" value="Genomic_DNA"/>
</dbReference>
<dbReference type="RefSeq" id="WP_379852807.1">
    <property type="nucleotide sequence ID" value="NZ_JBHZPY010000015.1"/>
</dbReference>
<proteinExistence type="predicted"/>
<keyword evidence="2" id="KW-1185">Reference proteome</keyword>
<organism evidence="1 2">
    <name type="scientific">Flavobacterium zhoui</name>
    <dbReference type="NCBI Taxonomy" id="3230414"/>
    <lineage>
        <taxon>Bacteria</taxon>
        <taxon>Pseudomonadati</taxon>
        <taxon>Bacteroidota</taxon>
        <taxon>Flavobacteriia</taxon>
        <taxon>Flavobacteriales</taxon>
        <taxon>Flavobacteriaceae</taxon>
        <taxon>Flavobacterium</taxon>
    </lineage>
</organism>
<evidence type="ECO:0000313" key="1">
    <source>
        <dbReference type="EMBL" id="MFE3872495.1"/>
    </source>
</evidence>
<sequence>MKLFAESLMSELEHQLKLIHLETENQVQLAEQAIKISIIVLEKLKTFFIKYKRLNKTEEIEFFRDIKPKFAAKLIYYNEIYIIETNKPFGSQKTIGKYYKAELNKLKVFFEKNQEFYRYYRTGNNCLDNKYFIRAKYDLKLMVDSFYFQADHHFTTSHDYKVASILANDEIKVFLEEQIQKLGSKTIQSPSQLSKGPKWTGSKVELIELIYALHTEGVFNNGTSGLKEITSFFESVFEIDLGQFHRVFLEIRNRKTERTKFLNTLKNKLIIRMDNADEN</sequence>